<dbReference type="EMBL" id="LAZR01069862">
    <property type="protein sequence ID" value="KKK46877.1"/>
    <property type="molecule type" value="Genomic_DNA"/>
</dbReference>
<proteinExistence type="predicted"/>
<accession>A0A0F8VRE4</accession>
<dbReference type="AlphaFoldDB" id="A0A0F8VRE4"/>
<evidence type="ECO:0000313" key="1">
    <source>
        <dbReference type="EMBL" id="KKK46877.1"/>
    </source>
</evidence>
<protein>
    <submittedName>
        <fullName evidence="1">Uncharacterized protein</fullName>
    </submittedName>
</protein>
<gene>
    <name evidence="1" type="ORF">LCGC14_3160850</name>
</gene>
<organism evidence="1">
    <name type="scientific">marine sediment metagenome</name>
    <dbReference type="NCBI Taxonomy" id="412755"/>
    <lineage>
        <taxon>unclassified sequences</taxon>
        <taxon>metagenomes</taxon>
        <taxon>ecological metagenomes</taxon>
    </lineage>
</organism>
<sequence length="70" mass="7520">MADMRAIGIVGGLLAVVAVILKYKAEAPCTEGDQRTITCGDGTEMTQECVEGVWLPICPDEYTLTITVEE</sequence>
<reference evidence="1" key="1">
    <citation type="journal article" date="2015" name="Nature">
        <title>Complex archaea that bridge the gap between prokaryotes and eukaryotes.</title>
        <authorList>
            <person name="Spang A."/>
            <person name="Saw J.H."/>
            <person name="Jorgensen S.L."/>
            <person name="Zaremba-Niedzwiedzka K."/>
            <person name="Martijn J."/>
            <person name="Lind A.E."/>
            <person name="van Eijk R."/>
            <person name="Schleper C."/>
            <person name="Guy L."/>
            <person name="Ettema T.J."/>
        </authorList>
    </citation>
    <scope>NUCLEOTIDE SEQUENCE</scope>
</reference>
<name>A0A0F8VRE4_9ZZZZ</name>
<comment type="caution">
    <text evidence="1">The sequence shown here is derived from an EMBL/GenBank/DDBJ whole genome shotgun (WGS) entry which is preliminary data.</text>
</comment>